<dbReference type="KEGG" id="awe:JG540_00690"/>
<evidence type="ECO:0000313" key="3">
    <source>
        <dbReference type="Proteomes" id="UP000595895"/>
    </source>
</evidence>
<dbReference type="EMBL" id="CP066802">
    <property type="protein sequence ID" value="QQM68247.1"/>
    <property type="molecule type" value="Genomic_DNA"/>
</dbReference>
<keyword evidence="3" id="KW-1185">Reference proteome</keyword>
<name>A0A7T7S345_9ACTO</name>
<dbReference type="InterPro" id="IPR021202">
    <property type="entry name" value="Rv3654c-like"/>
</dbReference>
<dbReference type="Pfam" id="PF13400">
    <property type="entry name" value="Tad"/>
    <property type="match status" value="1"/>
</dbReference>
<accession>A0A7T7S345</accession>
<feature type="domain" description="Putative Flp pilus-assembly TadG-like N-terminal" evidence="1">
    <location>
        <begin position="6"/>
        <end position="53"/>
    </location>
</feature>
<dbReference type="Proteomes" id="UP000595895">
    <property type="component" value="Chromosome"/>
</dbReference>
<gene>
    <name evidence="2" type="ORF">JG540_00690</name>
</gene>
<dbReference type="AlphaFoldDB" id="A0A7T7S345"/>
<organism evidence="2 3">
    <name type="scientific">Actinomyces weissii</name>
    <dbReference type="NCBI Taxonomy" id="675090"/>
    <lineage>
        <taxon>Bacteria</taxon>
        <taxon>Bacillati</taxon>
        <taxon>Actinomycetota</taxon>
        <taxon>Actinomycetes</taxon>
        <taxon>Actinomycetales</taxon>
        <taxon>Actinomycetaceae</taxon>
        <taxon>Actinomyces</taxon>
    </lineage>
</organism>
<evidence type="ECO:0000313" key="2">
    <source>
        <dbReference type="EMBL" id="QQM68247.1"/>
    </source>
</evidence>
<sequence length="117" mass="11230">MAQETGSGTVLALAVIAVLLSMGLLVVGLVQAQAARSRAQAGADLAALAGATALSSVVAPGDPCAVAGKVATANQVELTGCSIAGEDVTVQVEAQARVLGLPRVAVGSARAGPADTP</sequence>
<protein>
    <submittedName>
        <fullName evidence="2">Flp pilus-assembly TadE/G-like family protein</fullName>
    </submittedName>
</protein>
<dbReference type="RefSeq" id="WP_200277918.1">
    <property type="nucleotide sequence ID" value="NZ_CP066802.1"/>
</dbReference>
<reference evidence="2 3" key="1">
    <citation type="submission" date="2020-12" db="EMBL/GenBank/DDBJ databases">
        <authorList>
            <person name="Zhou J."/>
        </authorList>
    </citation>
    <scope>NUCLEOTIDE SEQUENCE [LARGE SCALE GENOMIC DNA]</scope>
    <source>
        <strain evidence="2 3">CCUG 61299</strain>
    </source>
</reference>
<proteinExistence type="predicted"/>
<dbReference type="NCBIfam" id="TIGR03816">
    <property type="entry name" value="tadE_like_DECH"/>
    <property type="match status" value="1"/>
</dbReference>
<dbReference type="InterPro" id="IPR028087">
    <property type="entry name" value="Tad_N"/>
</dbReference>
<evidence type="ECO:0000259" key="1">
    <source>
        <dbReference type="Pfam" id="PF13400"/>
    </source>
</evidence>